<evidence type="ECO:0000313" key="2">
    <source>
        <dbReference type="EMBL" id="BAV34634.1"/>
    </source>
</evidence>
<dbReference type="KEGG" id="slim:SCL_2357"/>
<dbReference type="AlphaFoldDB" id="A0A1B4XIK3"/>
<proteinExistence type="predicted"/>
<reference evidence="2 3" key="1">
    <citation type="submission" date="2015-05" db="EMBL/GenBank/DDBJ databases">
        <title>Complete genome sequence of a sulfur-oxidizing gammaproteobacterium strain HA5.</title>
        <authorList>
            <person name="Miura A."/>
            <person name="Kojima H."/>
            <person name="Fukui M."/>
        </authorList>
    </citation>
    <scope>NUCLEOTIDE SEQUENCE [LARGE SCALE GENOMIC DNA]</scope>
    <source>
        <strain evidence="2 3">HA5</strain>
    </source>
</reference>
<dbReference type="OrthoDB" id="9804010at2"/>
<keyword evidence="3" id="KW-1185">Reference proteome</keyword>
<sequence>MKANVKWTGGVSFEGRADSGHTVVMDGAPESGGQNKGSRPMELVLIGMGGCTAYDVVHILRKSRQEITDCVAEIEARRAETDPKVFTNIHIHFVVTGKNLDEKKVQHAIELSATKYCSASIMLGKTARITHDFELIESE</sequence>
<dbReference type="InParanoid" id="A0A1B4XIK3"/>
<dbReference type="FunCoup" id="A0A1B4XIK3">
    <property type="interactions" value="38"/>
</dbReference>
<dbReference type="NCBIfam" id="NF008009">
    <property type="entry name" value="PRK10738.1"/>
    <property type="match status" value="1"/>
</dbReference>
<dbReference type="EMBL" id="AP014879">
    <property type="protein sequence ID" value="BAV34634.1"/>
    <property type="molecule type" value="Genomic_DNA"/>
</dbReference>
<dbReference type="PANTHER" id="PTHR34352">
    <property type="entry name" value="PROTEIN YHFA"/>
    <property type="match status" value="1"/>
</dbReference>
<dbReference type="InterPro" id="IPR036102">
    <property type="entry name" value="OsmC/Ohrsf"/>
</dbReference>
<dbReference type="Proteomes" id="UP000243180">
    <property type="component" value="Chromosome"/>
</dbReference>
<dbReference type="PANTHER" id="PTHR34352:SF1">
    <property type="entry name" value="PROTEIN YHFA"/>
    <property type="match status" value="1"/>
</dbReference>
<dbReference type="Gene3D" id="3.30.300.20">
    <property type="match status" value="1"/>
</dbReference>
<gene>
    <name evidence="2" type="ORF">SCL_2357</name>
</gene>
<organism evidence="2 3">
    <name type="scientific">Sulfuricaulis limicola</name>
    <dbReference type="NCBI Taxonomy" id="1620215"/>
    <lineage>
        <taxon>Bacteria</taxon>
        <taxon>Pseudomonadati</taxon>
        <taxon>Pseudomonadota</taxon>
        <taxon>Gammaproteobacteria</taxon>
        <taxon>Acidiferrobacterales</taxon>
        <taxon>Acidiferrobacteraceae</taxon>
        <taxon>Sulfuricaulis</taxon>
    </lineage>
</organism>
<accession>A0A1B4XIK3</accession>
<protein>
    <submittedName>
        <fullName evidence="2">Peroxiredoxin</fullName>
    </submittedName>
</protein>
<evidence type="ECO:0000256" key="1">
    <source>
        <dbReference type="SAM" id="MobiDB-lite"/>
    </source>
</evidence>
<dbReference type="InterPro" id="IPR015946">
    <property type="entry name" value="KH_dom-like_a/b"/>
</dbReference>
<name>A0A1B4XIK3_9GAMM</name>
<evidence type="ECO:0000313" key="3">
    <source>
        <dbReference type="Proteomes" id="UP000243180"/>
    </source>
</evidence>
<dbReference type="RefSeq" id="WP_096361353.1">
    <property type="nucleotide sequence ID" value="NZ_AP014879.1"/>
</dbReference>
<dbReference type="InterPro" id="IPR003718">
    <property type="entry name" value="OsmC/Ohr_fam"/>
</dbReference>
<dbReference type="Gene3D" id="2.20.25.10">
    <property type="match status" value="1"/>
</dbReference>
<dbReference type="Pfam" id="PF02566">
    <property type="entry name" value="OsmC"/>
    <property type="match status" value="1"/>
</dbReference>
<feature type="region of interest" description="Disordered" evidence="1">
    <location>
        <begin position="18"/>
        <end position="37"/>
    </location>
</feature>
<dbReference type="SUPFAM" id="SSF82784">
    <property type="entry name" value="OsmC-like"/>
    <property type="match status" value="1"/>
</dbReference>